<dbReference type="NCBIfam" id="TIGR02727">
    <property type="entry name" value="MTHFS_bact"/>
    <property type="match status" value="1"/>
</dbReference>
<dbReference type="GO" id="GO:0030272">
    <property type="term" value="F:5-formyltetrahydrofolate cyclo-ligase activity"/>
    <property type="evidence" value="ECO:0007669"/>
    <property type="project" value="UniProtKB-EC"/>
</dbReference>
<keyword evidence="5" id="KW-0479">Metal-binding</keyword>
<dbReference type="EMBL" id="CP133217">
    <property type="protein sequence ID" value="WML86866.1"/>
    <property type="molecule type" value="Genomic_DNA"/>
</dbReference>
<dbReference type="PANTHER" id="PTHR23407">
    <property type="entry name" value="ATPASE INHIBITOR/5-FORMYLTETRAHYDROFOLATE CYCLO-LIGASE"/>
    <property type="match status" value="1"/>
</dbReference>
<keyword evidence="8" id="KW-1185">Reference proteome</keyword>
<evidence type="ECO:0000256" key="3">
    <source>
        <dbReference type="ARBA" id="ARBA00022840"/>
    </source>
</evidence>
<reference evidence="7 8" key="1">
    <citation type="submission" date="2023-08" db="EMBL/GenBank/DDBJ databases">
        <title>New molecular markers tilS and rpoB for phylogenetic and monitoring studies of the genus Thiothrix biodiversity.</title>
        <authorList>
            <person name="Ravin N.V."/>
            <person name="Smolyakov D."/>
            <person name="Markov N.D."/>
            <person name="Beletsky A.V."/>
            <person name="Mardanov A.V."/>
            <person name="Rudenko T.S."/>
            <person name="Grabovich M.Y."/>
        </authorList>
    </citation>
    <scope>NUCLEOTIDE SEQUENCE</scope>
    <source>
        <strain evidence="7">DNT52</strain>
        <strain evidence="6 8">H33</strain>
    </source>
</reference>
<evidence type="ECO:0000256" key="4">
    <source>
        <dbReference type="PIRSR" id="PIRSR006806-1"/>
    </source>
</evidence>
<keyword evidence="7" id="KW-0436">Ligase</keyword>
<dbReference type="InterPro" id="IPR024185">
    <property type="entry name" value="FTHF_cligase-like_sf"/>
</dbReference>
<evidence type="ECO:0000256" key="5">
    <source>
        <dbReference type="RuleBase" id="RU361279"/>
    </source>
</evidence>
<name>A0AA51MRC0_9GAMM</name>
<evidence type="ECO:0000313" key="7">
    <source>
        <dbReference type="EMBL" id="WML86866.1"/>
    </source>
</evidence>
<evidence type="ECO:0000313" key="6">
    <source>
        <dbReference type="EMBL" id="MDQ5770456.1"/>
    </source>
</evidence>
<dbReference type="GO" id="GO:0046872">
    <property type="term" value="F:metal ion binding"/>
    <property type="evidence" value="ECO:0007669"/>
    <property type="project" value="UniProtKB-KW"/>
</dbReference>
<dbReference type="EMBL" id="JAVFKN010000031">
    <property type="protein sequence ID" value="MDQ5770456.1"/>
    <property type="molecule type" value="Genomic_DNA"/>
</dbReference>
<sequence>MPATSPPPANPGLRRTMQRQRAALPQALQAQLSQQAVQHLTKQRAFRNARHIALYLPVRGEADPRNVRQHALPQQRFYLPVLSPFKDGRLWFVRWDANTRFRLNRFRIPEPYPRYRDRRPAAWLDLVITPLVAFDHTGTRMGMGGGFYDRTFGFKRTRSTSKRPHLCGFAYSFQQINYLMRQSWDIPLDMVSSEQSFFHFGTGIY</sequence>
<dbReference type="InterPro" id="IPR002698">
    <property type="entry name" value="FTHF_cligase"/>
</dbReference>
<comment type="cofactor">
    <cofactor evidence="5">
        <name>Mg(2+)</name>
        <dbReference type="ChEBI" id="CHEBI:18420"/>
    </cofactor>
</comment>
<dbReference type="Proteomes" id="UP001223336">
    <property type="component" value="Unassembled WGS sequence"/>
</dbReference>
<keyword evidence="3 4" id="KW-0067">ATP-binding</keyword>
<comment type="catalytic activity">
    <reaction evidence="5">
        <text>(6S)-5-formyl-5,6,7,8-tetrahydrofolate + ATP = (6R)-5,10-methenyltetrahydrofolate + ADP + phosphate</text>
        <dbReference type="Rhea" id="RHEA:10488"/>
        <dbReference type="ChEBI" id="CHEBI:30616"/>
        <dbReference type="ChEBI" id="CHEBI:43474"/>
        <dbReference type="ChEBI" id="CHEBI:57455"/>
        <dbReference type="ChEBI" id="CHEBI:57457"/>
        <dbReference type="ChEBI" id="CHEBI:456216"/>
        <dbReference type="EC" id="6.3.3.2"/>
    </reaction>
</comment>
<feature type="binding site" evidence="4">
    <location>
        <position position="61"/>
    </location>
    <ligand>
        <name>substrate</name>
    </ligand>
</feature>
<protein>
    <recommendedName>
        <fullName evidence="5">5-formyltetrahydrofolate cyclo-ligase</fullName>
        <ecNumber evidence="5">6.3.3.2</ecNumber>
    </recommendedName>
</protein>
<dbReference type="GO" id="GO:0035999">
    <property type="term" value="P:tetrahydrofolate interconversion"/>
    <property type="evidence" value="ECO:0007669"/>
    <property type="project" value="TreeGrafter"/>
</dbReference>
<dbReference type="PIRSF" id="PIRSF006806">
    <property type="entry name" value="FTHF_cligase"/>
    <property type="match status" value="1"/>
</dbReference>
<dbReference type="InterPro" id="IPR037171">
    <property type="entry name" value="NagB/RpiA_transferase-like"/>
</dbReference>
<dbReference type="EC" id="6.3.3.2" evidence="5"/>
<dbReference type="GO" id="GO:0009396">
    <property type="term" value="P:folic acid-containing compound biosynthetic process"/>
    <property type="evidence" value="ECO:0007669"/>
    <property type="project" value="TreeGrafter"/>
</dbReference>
<feature type="binding site" evidence="4">
    <location>
        <position position="56"/>
    </location>
    <ligand>
        <name>substrate</name>
    </ligand>
</feature>
<dbReference type="Pfam" id="PF01812">
    <property type="entry name" value="5-FTHF_cyc-lig"/>
    <property type="match status" value="1"/>
</dbReference>
<proteinExistence type="inferred from homology"/>
<dbReference type="Gene3D" id="3.40.50.10420">
    <property type="entry name" value="NagB/RpiA/CoA transferase-like"/>
    <property type="match status" value="1"/>
</dbReference>
<gene>
    <name evidence="6" type="ORF">RCC75_18150</name>
    <name evidence="7" type="ORF">RCG00_21615</name>
</gene>
<evidence type="ECO:0000313" key="8">
    <source>
        <dbReference type="Proteomes" id="UP001223336"/>
    </source>
</evidence>
<dbReference type="RefSeq" id="WP_308136163.1">
    <property type="nucleotide sequence ID" value="NZ_CP133217.1"/>
</dbReference>
<dbReference type="AlphaFoldDB" id="A0AA51MRC0"/>
<dbReference type="GO" id="GO:0005524">
    <property type="term" value="F:ATP binding"/>
    <property type="evidence" value="ECO:0007669"/>
    <property type="project" value="UniProtKB-KW"/>
</dbReference>
<accession>A0AA51MRC0</accession>
<dbReference type="SUPFAM" id="SSF100950">
    <property type="entry name" value="NagB/RpiA/CoA transferase-like"/>
    <property type="match status" value="1"/>
</dbReference>
<keyword evidence="2 4" id="KW-0547">Nucleotide-binding</keyword>
<comment type="similarity">
    <text evidence="1 5">Belongs to the 5-formyltetrahydrofolate cyclo-ligase family.</text>
</comment>
<feature type="binding site" evidence="4">
    <location>
        <begin position="140"/>
        <end position="148"/>
    </location>
    <ligand>
        <name>ATP</name>
        <dbReference type="ChEBI" id="CHEBI:30616"/>
    </ligand>
</feature>
<keyword evidence="5" id="KW-0460">Magnesium</keyword>
<evidence type="ECO:0000256" key="2">
    <source>
        <dbReference type="ARBA" id="ARBA00022741"/>
    </source>
</evidence>
<dbReference type="PANTHER" id="PTHR23407:SF1">
    <property type="entry name" value="5-FORMYLTETRAHYDROFOLATE CYCLO-LIGASE"/>
    <property type="match status" value="1"/>
</dbReference>
<dbReference type="Proteomes" id="UP001229862">
    <property type="component" value="Chromosome"/>
</dbReference>
<organism evidence="7">
    <name type="scientific">Thiothrix subterranea</name>
    <dbReference type="NCBI Taxonomy" id="2735563"/>
    <lineage>
        <taxon>Bacteria</taxon>
        <taxon>Pseudomonadati</taxon>
        <taxon>Pseudomonadota</taxon>
        <taxon>Gammaproteobacteria</taxon>
        <taxon>Thiotrichales</taxon>
        <taxon>Thiotrichaceae</taxon>
        <taxon>Thiothrix</taxon>
    </lineage>
</organism>
<evidence type="ECO:0000256" key="1">
    <source>
        <dbReference type="ARBA" id="ARBA00010638"/>
    </source>
</evidence>